<proteinExistence type="predicted"/>
<reference evidence="2" key="1">
    <citation type="submission" date="2020-04" db="EMBL/GenBank/DDBJ databases">
        <authorList>
            <person name="Alioto T."/>
            <person name="Alioto T."/>
            <person name="Gomez Garrido J."/>
        </authorList>
    </citation>
    <scope>NUCLEOTIDE SEQUENCE</scope>
    <source>
        <strain evidence="2">A484AB</strain>
    </source>
</reference>
<evidence type="ECO:0000313" key="3">
    <source>
        <dbReference type="Proteomes" id="UP001152795"/>
    </source>
</evidence>
<dbReference type="EMBL" id="CACRXK020024499">
    <property type="protein sequence ID" value="CAB4038718.1"/>
    <property type="molecule type" value="Genomic_DNA"/>
</dbReference>
<keyword evidence="3" id="KW-1185">Reference proteome</keyword>
<feature type="non-terminal residue" evidence="2">
    <location>
        <position position="1"/>
    </location>
</feature>
<comment type="caution">
    <text evidence="2">The sequence shown here is derived from an EMBL/GenBank/DDBJ whole genome shotgun (WGS) entry which is preliminary data.</text>
</comment>
<gene>
    <name evidence="2" type="ORF">PACLA_8A078304</name>
</gene>
<evidence type="ECO:0000313" key="2">
    <source>
        <dbReference type="EMBL" id="CAB4038718.1"/>
    </source>
</evidence>
<protein>
    <submittedName>
        <fullName evidence="2">Uncharacterized protein</fullName>
    </submittedName>
</protein>
<sequence>ELSDSTNLLEDENVEEDPVVVAENAGATFRTPAGAAIARKRKLPTNKGKYIKQRGSKTPAATSASC</sequence>
<evidence type="ECO:0000256" key="1">
    <source>
        <dbReference type="SAM" id="MobiDB-lite"/>
    </source>
</evidence>
<dbReference type="Proteomes" id="UP001152795">
    <property type="component" value="Unassembled WGS sequence"/>
</dbReference>
<dbReference type="AlphaFoldDB" id="A0A6S7K5E7"/>
<name>A0A6S7K5E7_PARCT</name>
<organism evidence="2 3">
    <name type="scientific">Paramuricea clavata</name>
    <name type="common">Red gorgonian</name>
    <name type="synonym">Violescent sea-whip</name>
    <dbReference type="NCBI Taxonomy" id="317549"/>
    <lineage>
        <taxon>Eukaryota</taxon>
        <taxon>Metazoa</taxon>
        <taxon>Cnidaria</taxon>
        <taxon>Anthozoa</taxon>
        <taxon>Octocorallia</taxon>
        <taxon>Malacalcyonacea</taxon>
        <taxon>Plexauridae</taxon>
        <taxon>Paramuricea</taxon>
    </lineage>
</organism>
<feature type="compositionally biased region" description="Basic residues" evidence="1">
    <location>
        <begin position="38"/>
        <end position="55"/>
    </location>
</feature>
<feature type="region of interest" description="Disordered" evidence="1">
    <location>
        <begin position="36"/>
        <end position="66"/>
    </location>
</feature>
<accession>A0A6S7K5E7</accession>